<evidence type="ECO:0000313" key="8">
    <source>
        <dbReference type="Proteomes" id="UP001595906"/>
    </source>
</evidence>
<dbReference type="InterPro" id="IPR007627">
    <property type="entry name" value="RNA_pol_sigma70_r2"/>
</dbReference>
<dbReference type="InterPro" id="IPR013249">
    <property type="entry name" value="RNA_pol_sigma70_r4_t2"/>
</dbReference>
<sequence length="178" mass="20599">MTEHELIKGCVNDNATCQRMLFDQYAGKFMSICMRYANDAMEAEDMLQEGFIRIFKHMHQFKFEGSFEGWMRRVVVNVALKHLQKKRIHFAEIKDDSNNDPQLPSYAYSSLGQEELMKLINALPDGYRIVFNLNVIEGYSHEEIADMLGIQASTSRSQLVKARKMLQSQILQLEKIAV</sequence>
<dbReference type="Pfam" id="PF04542">
    <property type="entry name" value="Sigma70_r2"/>
    <property type="match status" value="1"/>
</dbReference>
<evidence type="ECO:0000256" key="2">
    <source>
        <dbReference type="ARBA" id="ARBA00023015"/>
    </source>
</evidence>
<dbReference type="Pfam" id="PF08281">
    <property type="entry name" value="Sigma70_r4_2"/>
    <property type="match status" value="1"/>
</dbReference>
<dbReference type="Gene3D" id="1.10.1740.10">
    <property type="match status" value="1"/>
</dbReference>
<proteinExistence type="inferred from homology"/>
<dbReference type="SUPFAM" id="SSF88659">
    <property type="entry name" value="Sigma3 and sigma4 domains of RNA polymerase sigma factors"/>
    <property type="match status" value="1"/>
</dbReference>
<organism evidence="7 8">
    <name type="scientific">Parasediminibacterium paludis</name>
    <dbReference type="NCBI Taxonomy" id="908966"/>
    <lineage>
        <taxon>Bacteria</taxon>
        <taxon>Pseudomonadati</taxon>
        <taxon>Bacteroidota</taxon>
        <taxon>Chitinophagia</taxon>
        <taxon>Chitinophagales</taxon>
        <taxon>Chitinophagaceae</taxon>
        <taxon>Parasediminibacterium</taxon>
    </lineage>
</organism>
<keyword evidence="3" id="KW-0731">Sigma factor</keyword>
<evidence type="ECO:0000256" key="3">
    <source>
        <dbReference type="ARBA" id="ARBA00023082"/>
    </source>
</evidence>
<dbReference type="InterPro" id="IPR014284">
    <property type="entry name" value="RNA_pol_sigma-70_dom"/>
</dbReference>
<protein>
    <submittedName>
        <fullName evidence="7">RNA polymerase sigma factor</fullName>
    </submittedName>
</protein>
<dbReference type="PANTHER" id="PTHR43133:SF46">
    <property type="entry name" value="RNA POLYMERASE SIGMA-70 FACTOR ECF SUBFAMILY"/>
    <property type="match status" value="1"/>
</dbReference>
<evidence type="ECO:0000259" key="5">
    <source>
        <dbReference type="Pfam" id="PF04542"/>
    </source>
</evidence>
<dbReference type="CDD" id="cd06171">
    <property type="entry name" value="Sigma70_r4"/>
    <property type="match status" value="1"/>
</dbReference>
<dbReference type="InterPro" id="IPR013324">
    <property type="entry name" value="RNA_pol_sigma_r3/r4-like"/>
</dbReference>
<evidence type="ECO:0000256" key="1">
    <source>
        <dbReference type="ARBA" id="ARBA00010641"/>
    </source>
</evidence>
<evidence type="ECO:0000256" key="4">
    <source>
        <dbReference type="ARBA" id="ARBA00023163"/>
    </source>
</evidence>
<keyword evidence="2" id="KW-0805">Transcription regulation</keyword>
<keyword evidence="8" id="KW-1185">Reference proteome</keyword>
<feature type="domain" description="RNA polymerase sigma factor 70 region 4 type 2" evidence="6">
    <location>
        <begin position="114"/>
        <end position="166"/>
    </location>
</feature>
<dbReference type="RefSeq" id="WP_379011645.1">
    <property type="nucleotide sequence ID" value="NZ_JBHSDC010000002.1"/>
</dbReference>
<evidence type="ECO:0000259" key="6">
    <source>
        <dbReference type="Pfam" id="PF08281"/>
    </source>
</evidence>
<dbReference type="NCBIfam" id="TIGR02937">
    <property type="entry name" value="sigma70-ECF"/>
    <property type="match status" value="1"/>
</dbReference>
<name>A0ABV8PUQ7_9BACT</name>
<feature type="domain" description="RNA polymerase sigma-70 region 2" evidence="5">
    <location>
        <begin position="21"/>
        <end position="87"/>
    </location>
</feature>
<dbReference type="Proteomes" id="UP001595906">
    <property type="component" value="Unassembled WGS sequence"/>
</dbReference>
<dbReference type="PANTHER" id="PTHR43133">
    <property type="entry name" value="RNA POLYMERASE ECF-TYPE SIGMA FACTO"/>
    <property type="match status" value="1"/>
</dbReference>
<comment type="similarity">
    <text evidence="1">Belongs to the sigma-70 factor family. ECF subfamily.</text>
</comment>
<dbReference type="EMBL" id="JBHSDC010000002">
    <property type="protein sequence ID" value="MFC4230470.1"/>
    <property type="molecule type" value="Genomic_DNA"/>
</dbReference>
<gene>
    <name evidence="7" type="ORF">ACFOW1_01110</name>
</gene>
<reference evidence="8" key="1">
    <citation type="journal article" date="2019" name="Int. J. Syst. Evol. Microbiol.">
        <title>The Global Catalogue of Microorganisms (GCM) 10K type strain sequencing project: providing services to taxonomists for standard genome sequencing and annotation.</title>
        <authorList>
            <consortium name="The Broad Institute Genomics Platform"/>
            <consortium name="The Broad Institute Genome Sequencing Center for Infectious Disease"/>
            <person name="Wu L."/>
            <person name="Ma J."/>
        </authorList>
    </citation>
    <scope>NUCLEOTIDE SEQUENCE [LARGE SCALE GENOMIC DNA]</scope>
    <source>
        <strain evidence="8">CECT 8010</strain>
    </source>
</reference>
<evidence type="ECO:0000313" key="7">
    <source>
        <dbReference type="EMBL" id="MFC4230470.1"/>
    </source>
</evidence>
<dbReference type="InterPro" id="IPR036388">
    <property type="entry name" value="WH-like_DNA-bd_sf"/>
</dbReference>
<comment type="caution">
    <text evidence="7">The sequence shown here is derived from an EMBL/GenBank/DDBJ whole genome shotgun (WGS) entry which is preliminary data.</text>
</comment>
<keyword evidence="4" id="KW-0804">Transcription</keyword>
<accession>A0ABV8PUQ7</accession>
<dbReference type="SUPFAM" id="SSF88946">
    <property type="entry name" value="Sigma2 domain of RNA polymerase sigma factors"/>
    <property type="match status" value="1"/>
</dbReference>
<dbReference type="Gene3D" id="1.10.10.10">
    <property type="entry name" value="Winged helix-like DNA-binding domain superfamily/Winged helix DNA-binding domain"/>
    <property type="match status" value="1"/>
</dbReference>
<dbReference type="InterPro" id="IPR039425">
    <property type="entry name" value="RNA_pol_sigma-70-like"/>
</dbReference>
<dbReference type="InterPro" id="IPR013325">
    <property type="entry name" value="RNA_pol_sigma_r2"/>
</dbReference>